<comment type="caution">
    <text evidence="8">The sequence shown here is derived from an EMBL/GenBank/DDBJ whole genome shotgun (WGS) entry which is preliminary data.</text>
</comment>
<dbReference type="CDD" id="cd00130">
    <property type="entry name" value="PAS"/>
    <property type="match status" value="1"/>
</dbReference>
<evidence type="ECO:0000313" key="9">
    <source>
        <dbReference type="Proteomes" id="UP000322699"/>
    </source>
</evidence>
<gene>
    <name evidence="8" type="primary">pknB_2</name>
    <name evidence="8" type="ORF">LF1_03000</name>
</gene>
<dbReference type="PROSITE" id="PS50011">
    <property type="entry name" value="PROTEIN_KINASE_DOM"/>
    <property type="match status" value="1"/>
</dbReference>
<keyword evidence="4" id="KW-0067">ATP-binding</keyword>
<dbReference type="InterPro" id="IPR000719">
    <property type="entry name" value="Prot_kinase_dom"/>
</dbReference>
<name>A0A5B1CDZ2_9BACT</name>
<keyword evidence="3 8" id="KW-0418">Kinase</keyword>
<dbReference type="RefSeq" id="WP_068263257.1">
    <property type="nucleotide sequence ID" value="NZ_LWSK01000045.1"/>
</dbReference>
<keyword evidence="2" id="KW-0547">Nucleotide-binding</keyword>
<keyword evidence="1 8" id="KW-0808">Transferase</keyword>
<evidence type="ECO:0000256" key="5">
    <source>
        <dbReference type="SAM" id="MobiDB-lite"/>
    </source>
</evidence>
<organism evidence="8 9">
    <name type="scientific">Rubripirellula obstinata</name>
    <dbReference type="NCBI Taxonomy" id="406547"/>
    <lineage>
        <taxon>Bacteria</taxon>
        <taxon>Pseudomonadati</taxon>
        <taxon>Planctomycetota</taxon>
        <taxon>Planctomycetia</taxon>
        <taxon>Pirellulales</taxon>
        <taxon>Pirellulaceae</taxon>
        <taxon>Rubripirellula</taxon>
    </lineage>
</organism>
<dbReference type="GO" id="GO:0005524">
    <property type="term" value="F:ATP binding"/>
    <property type="evidence" value="ECO:0007669"/>
    <property type="project" value="UniProtKB-KW"/>
</dbReference>
<proteinExistence type="predicted"/>
<evidence type="ECO:0000259" key="7">
    <source>
        <dbReference type="PROSITE" id="PS50112"/>
    </source>
</evidence>
<dbReference type="OrthoDB" id="6111975at2"/>
<dbReference type="CDD" id="cd14014">
    <property type="entry name" value="STKc_PknB_like"/>
    <property type="match status" value="1"/>
</dbReference>
<evidence type="ECO:0000313" key="8">
    <source>
        <dbReference type="EMBL" id="KAA1257810.1"/>
    </source>
</evidence>
<dbReference type="EC" id="2.7.11.1" evidence="8"/>
<dbReference type="InterPro" id="IPR035965">
    <property type="entry name" value="PAS-like_dom_sf"/>
</dbReference>
<feature type="domain" description="Protein kinase" evidence="6">
    <location>
        <begin position="49"/>
        <end position="324"/>
    </location>
</feature>
<sequence length="444" mass="49718">MSGKRSNRQSGDTTGSLHGNPLDSDFGLEPTVDWVGEADAFPELPQDRYVIVEELQHGGMGVIFRAVDRQLCREVAIKLLRRDRADCVASLRDFETEAHIMSFLSHPGVTPIYDRGHTNDGRPFHVMKLIDGATLSELMNQSRVPLARLLSVFAKTCEIVAFAHSRDIVHLDLKPSNVMVGSFGEVNVMDWGLARYSSPAKEFHDVANSIGNVNYDLSAEPSPVRGTPAYMSPEQALGRKLDERTDVFGLGCILCEILTGSPPYDGSAMNKVYRSAARARLEKAYQRLDSASVDASLIRLAKYCLQADPDDRPANAWIVARVVLDHQESALSQVRNDMDRFFELSSDLFCIADFQGFFRRVNGNFSRVLGYHEHDILSKPFLDFVHPDDHEKTLAIMGDLDAGNPVIRFRNRYRTAAGDYIELEWTAKTIEEEDVIFAVAREVF</sequence>
<feature type="domain" description="PAS" evidence="7">
    <location>
        <begin position="334"/>
        <end position="391"/>
    </location>
</feature>
<dbReference type="Gene3D" id="3.30.200.20">
    <property type="entry name" value="Phosphorylase Kinase, domain 1"/>
    <property type="match status" value="1"/>
</dbReference>
<dbReference type="Proteomes" id="UP000322699">
    <property type="component" value="Unassembled WGS sequence"/>
</dbReference>
<dbReference type="PANTHER" id="PTHR43289:SF6">
    <property type="entry name" value="SERINE_THREONINE-PROTEIN KINASE NEKL-3"/>
    <property type="match status" value="1"/>
</dbReference>
<evidence type="ECO:0000256" key="1">
    <source>
        <dbReference type="ARBA" id="ARBA00022679"/>
    </source>
</evidence>
<dbReference type="GO" id="GO:0004674">
    <property type="term" value="F:protein serine/threonine kinase activity"/>
    <property type="evidence" value="ECO:0007669"/>
    <property type="project" value="UniProtKB-EC"/>
</dbReference>
<dbReference type="Gene3D" id="3.30.450.20">
    <property type="entry name" value="PAS domain"/>
    <property type="match status" value="1"/>
</dbReference>
<dbReference type="PANTHER" id="PTHR43289">
    <property type="entry name" value="MITOGEN-ACTIVATED PROTEIN KINASE KINASE KINASE 20-RELATED"/>
    <property type="match status" value="1"/>
</dbReference>
<reference evidence="8 9" key="1">
    <citation type="submission" date="2019-08" db="EMBL/GenBank/DDBJ databases">
        <title>Deep-cultivation of Planctomycetes and their phenomic and genomic characterization uncovers novel biology.</title>
        <authorList>
            <person name="Wiegand S."/>
            <person name="Jogler M."/>
            <person name="Boedeker C."/>
            <person name="Pinto D."/>
            <person name="Vollmers J."/>
            <person name="Rivas-Marin E."/>
            <person name="Kohn T."/>
            <person name="Peeters S.H."/>
            <person name="Heuer A."/>
            <person name="Rast P."/>
            <person name="Oberbeckmann S."/>
            <person name="Bunk B."/>
            <person name="Jeske O."/>
            <person name="Meyerdierks A."/>
            <person name="Storesund J.E."/>
            <person name="Kallscheuer N."/>
            <person name="Luecker S."/>
            <person name="Lage O.M."/>
            <person name="Pohl T."/>
            <person name="Merkel B.J."/>
            <person name="Hornburger P."/>
            <person name="Mueller R.-W."/>
            <person name="Bruemmer F."/>
            <person name="Labrenz M."/>
            <person name="Spormann A.M."/>
            <person name="Op Den Camp H."/>
            <person name="Overmann J."/>
            <person name="Amann R."/>
            <person name="Jetten M.S.M."/>
            <person name="Mascher T."/>
            <person name="Medema M.H."/>
            <person name="Devos D.P."/>
            <person name="Kaster A.-K."/>
            <person name="Ovreas L."/>
            <person name="Rohde M."/>
            <person name="Galperin M.Y."/>
            <person name="Jogler C."/>
        </authorList>
    </citation>
    <scope>NUCLEOTIDE SEQUENCE [LARGE SCALE GENOMIC DNA]</scope>
    <source>
        <strain evidence="8 9">LF1</strain>
    </source>
</reference>
<dbReference type="EMBL" id="VRLW01000001">
    <property type="protein sequence ID" value="KAA1257810.1"/>
    <property type="molecule type" value="Genomic_DNA"/>
</dbReference>
<keyword evidence="9" id="KW-1185">Reference proteome</keyword>
<evidence type="ECO:0000256" key="3">
    <source>
        <dbReference type="ARBA" id="ARBA00022777"/>
    </source>
</evidence>
<evidence type="ECO:0000259" key="6">
    <source>
        <dbReference type="PROSITE" id="PS50011"/>
    </source>
</evidence>
<dbReference type="InterPro" id="IPR011009">
    <property type="entry name" value="Kinase-like_dom_sf"/>
</dbReference>
<evidence type="ECO:0000256" key="4">
    <source>
        <dbReference type="ARBA" id="ARBA00022840"/>
    </source>
</evidence>
<dbReference type="NCBIfam" id="TIGR00229">
    <property type="entry name" value="sensory_box"/>
    <property type="match status" value="1"/>
</dbReference>
<dbReference type="SMART" id="SM00220">
    <property type="entry name" value="S_TKc"/>
    <property type="match status" value="1"/>
</dbReference>
<dbReference type="SUPFAM" id="SSF55785">
    <property type="entry name" value="PYP-like sensor domain (PAS domain)"/>
    <property type="match status" value="1"/>
</dbReference>
<dbReference type="PROSITE" id="PS50112">
    <property type="entry name" value="PAS"/>
    <property type="match status" value="1"/>
</dbReference>
<dbReference type="InterPro" id="IPR000014">
    <property type="entry name" value="PAS"/>
</dbReference>
<accession>A0A5B1CDZ2</accession>
<feature type="compositionally biased region" description="Polar residues" evidence="5">
    <location>
        <begin position="8"/>
        <end position="17"/>
    </location>
</feature>
<dbReference type="AlphaFoldDB" id="A0A5B1CDZ2"/>
<dbReference type="SMART" id="SM00091">
    <property type="entry name" value="PAS"/>
    <property type="match status" value="1"/>
</dbReference>
<dbReference type="SUPFAM" id="SSF56112">
    <property type="entry name" value="Protein kinase-like (PK-like)"/>
    <property type="match status" value="1"/>
</dbReference>
<dbReference type="InterPro" id="IPR008271">
    <property type="entry name" value="Ser/Thr_kinase_AS"/>
</dbReference>
<feature type="region of interest" description="Disordered" evidence="5">
    <location>
        <begin position="1"/>
        <end position="24"/>
    </location>
</feature>
<dbReference type="Gene3D" id="1.10.510.10">
    <property type="entry name" value="Transferase(Phosphotransferase) domain 1"/>
    <property type="match status" value="1"/>
</dbReference>
<dbReference type="InterPro" id="IPR013655">
    <property type="entry name" value="PAS_fold_3"/>
</dbReference>
<dbReference type="Pfam" id="PF08447">
    <property type="entry name" value="PAS_3"/>
    <property type="match status" value="1"/>
</dbReference>
<protein>
    <submittedName>
        <fullName evidence="8">Serine/threonine-protein kinase PknB</fullName>
        <ecNumber evidence="8">2.7.11.1</ecNumber>
    </submittedName>
</protein>
<dbReference type="PROSITE" id="PS00108">
    <property type="entry name" value="PROTEIN_KINASE_ST"/>
    <property type="match status" value="1"/>
</dbReference>
<dbReference type="Pfam" id="PF00069">
    <property type="entry name" value="Pkinase"/>
    <property type="match status" value="1"/>
</dbReference>
<evidence type="ECO:0000256" key="2">
    <source>
        <dbReference type="ARBA" id="ARBA00022741"/>
    </source>
</evidence>